<gene>
    <name evidence="2" type="ORF">P3X46_025114</name>
</gene>
<dbReference type="EMBL" id="JARPOI010000014">
    <property type="protein sequence ID" value="KAJ9159617.1"/>
    <property type="molecule type" value="Genomic_DNA"/>
</dbReference>
<keyword evidence="3" id="KW-1185">Reference proteome</keyword>
<accession>A0ABQ9L7X3</accession>
<feature type="domain" description="Reverse transcriptase zinc-binding" evidence="1">
    <location>
        <begin position="17"/>
        <end position="114"/>
    </location>
</feature>
<dbReference type="Proteomes" id="UP001174677">
    <property type="component" value="Chromosome 14"/>
</dbReference>
<evidence type="ECO:0000313" key="2">
    <source>
        <dbReference type="EMBL" id="KAJ9159617.1"/>
    </source>
</evidence>
<comment type="caution">
    <text evidence="2">The sequence shown here is derived from an EMBL/GenBank/DDBJ whole genome shotgun (WGS) entry which is preliminary data.</text>
</comment>
<reference evidence="2" key="1">
    <citation type="journal article" date="2023" name="Plant Biotechnol. J.">
        <title>Chromosome-level wild Hevea brasiliensis genome provides new tools for genomic-assisted breeding and valuable loci to elevate rubber yield.</title>
        <authorList>
            <person name="Cheng H."/>
            <person name="Song X."/>
            <person name="Hu Y."/>
            <person name="Wu T."/>
            <person name="Yang Q."/>
            <person name="An Z."/>
            <person name="Feng S."/>
            <person name="Deng Z."/>
            <person name="Wu W."/>
            <person name="Zeng X."/>
            <person name="Tu M."/>
            <person name="Wang X."/>
            <person name="Huang H."/>
        </authorList>
    </citation>
    <scope>NUCLEOTIDE SEQUENCE</scope>
    <source>
        <strain evidence="2">MT/VB/25A 57/8</strain>
    </source>
</reference>
<proteinExistence type="predicted"/>
<sequence>MGCHDSIVWHFDRSGVYSVKSGYRFLVNKARNANAQHPHQSFSISKDVWKSIWSLDMQPKIKVFMWKVMLNALPSKENLYRRGITLDFNCPICQREVKSIEHILFWCDHSKVAWFAGPCSYKPNPMGFRSVVQWWESVVHHFSNDQKILAAIAFSC</sequence>
<evidence type="ECO:0000259" key="1">
    <source>
        <dbReference type="Pfam" id="PF13966"/>
    </source>
</evidence>
<evidence type="ECO:0000313" key="3">
    <source>
        <dbReference type="Proteomes" id="UP001174677"/>
    </source>
</evidence>
<dbReference type="Pfam" id="PF13966">
    <property type="entry name" value="zf-RVT"/>
    <property type="match status" value="1"/>
</dbReference>
<organism evidence="2 3">
    <name type="scientific">Hevea brasiliensis</name>
    <name type="common">Para rubber tree</name>
    <name type="synonym">Siphonia brasiliensis</name>
    <dbReference type="NCBI Taxonomy" id="3981"/>
    <lineage>
        <taxon>Eukaryota</taxon>
        <taxon>Viridiplantae</taxon>
        <taxon>Streptophyta</taxon>
        <taxon>Embryophyta</taxon>
        <taxon>Tracheophyta</taxon>
        <taxon>Spermatophyta</taxon>
        <taxon>Magnoliopsida</taxon>
        <taxon>eudicotyledons</taxon>
        <taxon>Gunneridae</taxon>
        <taxon>Pentapetalae</taxon>
        <taxon>rosids</taxon>
        <taxon>fabids</taxon>
        <taxon>Malpighiales</taxon>
        <taxon>Euphorbiaceae</taxon>
        <taxon>Crotonoideae</taxon>
        <taxon>Micrandreae</taxon>
        <taxon>Hevea</taxon>
    </lineage>
</organism>
<name>A0ABQ9L7X3_HEVBR</name>
<protein>
    <recommendedName>
        <fullName evidence="1">Reverse transcriptase zinc-binding domain-containing protein</fullName>
    </recommendedName>
</protein>
<dbReference type="InterPro" id="IPR026960">
    <property type="entry name" value="RVT-Znf"/>
</dbReference>